<dbReference type="SMART" id="SM00530">
    <property type="entry name" value="HTH_XRE"/>
    <property type="match status" value="1"/>
</dbReference>
<dbReference type="CDD" id="cd06529">
    <property type="entry name" value="S24_LexA-like"/>
    <property type="match status" value="1"/>
</dbReference>
<dbReference type="PANTHER" id="PTHR40661:SF3">
    <property type="entry name" value="FELS-1 PROPHAGE TRANSCRIPTIONAL REGULATOR"/>
    <property type="match status" value="1"/>
</dbReference>
<dbReference type="SUPFAM" id="SSF47413">
    <property type="entry name" value="lambda repressor-like DNA-binding domains"/>
    <property type="match status" value="1"/>
</dbReference>
<dbReference type="CDD" id="cd00093">
    <property type="entry name" value="HTH_XRE"/>
    <property type="match status" value="1"/>
</dbReference>
<evidence type="ECO:0000313" key="5">
    <source>
        <dbReference type="EMBL" id="MCV3290840.1"/>
    </source>
</evidence>
<proteinExistence type="predicted"/>
<name>A0AAW5RQE3_AERME</name>
<dbReference type="GO" id="GO:0003677">
    <property type="term" value="F:DNA binding"/>
    <property type="evidence" value="ECO:0007669"/>
    <property type="project" value="UniProtKB-KW"/>
</dbReference>
<evidence type="ECO:0000256" key="1">
    <source>
        <dbReference type="ARBA" id="ARBA00023015"/>
    </source>
</evidence>
<dbReference type="InterPro" id="IPR039418">
    <property type="entry name" value="LexA-like"/>
</dbReference>
<gene>
    <name evidence="5" type="ORF">LZT28_21905</name>
</gene>
<dbReference type="PROSITE" id="PS50943">
    <property type="entry name" value="HTH_CROC1"/>
    <property type="match status" value="1"/>
</dbReference>
<comment type="caution">
    <text evidence="5">The sequence shown here is derived from an EMBL/GenBank/DDBJ whole genome shotgun (WGS) entry which is preliminary data.</text>
</comment>
<organism evidence="5 6">
    <name type="scientific">Aeromonas media</name>
    <dbReference type="NCBI Taxonomy" id="651"/>
    <lineage>
        <taxon>Bacteria</taxon>
        <taxon>Pseudomonadati</taxon>
        <taxon>Pseudomonadota</taxon>
        <taxon>Gammaproteobacteria</taxon>
        <taxon>Aeromonadales</taxon>
        <taxon>Aeromonadaceae</taxon>
        <taxon>Aeromonas</taxon>
    </lineage>
</organism>
<dbReference type="PANTHER" id="PTHR40661">
    <property type="match status" value="1"/>
</dbReference>
<dbReference type="Gene3D" id="1.10.260.40">
    <property type="entry name" value="lambda repressor-like DNA-binding domains"/>
    <property type="match status" value="1"/>
</dbReference>
<keyword evidence="2" id="KW-0238">DNA-binding</keyword>
<accession>A0AAW5RQE3</accession>
<evidence type="ECO:0000313" key="6">
    <source>
        <dbReference type="Proteomes" id="UP001208651"/>
    </source>
</evidence>
<dbReference type="InterPro" id="IPR036286">
    <property type="entry name" value="LexA/Signal_pep-like_sf"/>
</dbReference>
<sequence length="220" mass="24940">MEKDTWHSLAKSRMKKLGITQEQLAEKLGVTQGAIGHWLNKRREPAMDVILDIMGALDLKSINIGVDGSIVSDEPNMELAPPDIHRIPVITYVQAGVWTETSEIRECDGNMAYVTTDLDLGQRAFAIVIRGNSMEPEFTEGDLVLIDPDEPLHPGDFVVAKNGEEEATFKKYRPRGYGEDGQEIFELAPLNDDYPTMRSDRQHIQIIGTMVEHRRRRKRR</sequence>
<protein>
    <submittedName>
        <fullName evidence="5">Helix-turn-helix domain-containing protein</fullName>
    </submittedName>
</protein>
<dbReference type="EMBL" id="JAJVCY010000087">
    <property type="protein sequence ID" value="MCV3290840.1"/>
    <property type="molecule type" value="Genomic_DNA"/>
</dbReference>
<reference evidence="5" key="1">
    <citation type="submission" date="2022-01" db="EMBL/GenBank/DDBJ databases">
        <title>Comparison of Fish pathogen Aeromonas spp.</title>
        <authorList>
            <person name="Dubey S."/>
            <person name="Sorum H."/>
            <person name="Munangandu H.M."/>
        </authorList>
    </citation>
    <scope>NUCLEOTIDE SEQUENCE</scope>
    <source>
        <strain evidence="5">SD/21-15</strain>
    </source>
</reference>
<evidence type="ECO:0000256" key="3">
    <source>
        <dbReference type="ARBA" id="ARBA00023163"/>
    </source>
</evidence>
<dbReference type="Proteomes" id="UP001208651">
    <property type="component" value="Unassembled WGS sequence"/>
</dbReference>
<dbReference type="AlphaFoldDB" id="A0AAW5RQE3"/>
<dbReference type="InterPro" id="IPR001387">
    <property type="entry name" value="Cro/C1-type_HTH"/>
</dbReference>
<dbReference type="Pfam" id="PF01381">
    <property type="entry name" value="HTH_3"/>
    <property type="match status" value="1"/>
</dbReference>
<dbReference type="SUPFAM" id="SSF51306">
    <property type="entry name" value="LexA/Signal peptidase"/>
    <property type="match status" value="1"/>
</dbReference>
<dbReference type="InterPro" id="IPR015927">
    <property type="entry name" value="Peptidase_S24_S26A/B/C"/>
</dbReference>
<dbReference type="Gene3D" id="2.10.109.10">
    <property type="entry name" value="Umud Fragment, subunit A"/>
    <property type="match status" value="1"/>
</dbReference>
<dbReference type="Pfam" id="PF00717">
    <property type="entry name" value="Peptidase_S24"/>
    <property type="match status" value="1"/>
</dbReference>
<keyword evidence="1" id="KW-0805">Transcription regulation</keyword>
<evidence type="ECO:0000256" key="2">
    <source>
        <dbReference type="ARBA" id="ARBA00023125"/>
    </source>
</evidence>
<feature type="domain" description="HTH cro/C1-type" evidence="4">
    <location>
        <begin position="11"/>
        <end position="64"/>
    </location>
</feature>
<keyword evidence="3" id="KW-0804">Transcription</keyword>
<dbReference type="RefSeq" id="WP_235673811.1">
    <property type="nucleotide sequence ID" value="NZ_JAJVCY010000087.1"/>
</dbReference>
<evidence type="ECO:0000259" key="4">
    <source>
        <dbReference type="PROSITE" id="PS50943"/>
    </source>
</evidence>
<dbReference type="InterPro" id="IPR010982">
    <property type="entry name" value="Lambda_DNA-bd_dom_sf"/>
</dbReference>